<organism evidence="1 2">
    <name type="scientific">Bacillus xiapuensis</name>
    <dbReference type="NCBI Taxonomy" id="2014075"/>
    <lineage>
        <taxon>Bacteria</taxon>
        <taxon>Bacillati</taxon>
        <taxon>Bacillota</taxon>
        <taxon>Bacilli</taxon>
        <taxon>Bacillales</taxon>
        <taxon>Bacillaceae</taxon>
        <taxon>Bacillus</taxon>
    </lineage>
</organism>
<dbReference type="RefSeq" id="WP_327969573.1">
    <property type="nucleotide sequence ID" value="NZ_JARMQG010000343.1"/>
</dbReference>
<protein>
    <submittedName>
        <fullName evidence="1">Cysteine-rich CWC family protein</fullName>
    </submittedName>
</protein>
<dbReference type="InterPro" id="IPR032720">
    <property type="entry name" value="Cys_rich_CWC"/>
</dbReference>
<dbReference type="EMBL" id="JARMQG010000343">
    <property type="protein sequence ID" value="MED3564439.1"/>
    <property type="molecule type" value="Genomic_DNA"/>
</dbReference>
<dbReference type="Proteomes" id="UP001330749">
    <property type="component" value="Unassembled WGS sequence"/>
</dbReference>
<comment type="caution">
    <text evidence="1">The sequence shown here is derived from an EMBL/GenBank/DDBJ whole genome shotgun (WGS) entry which is preliminary data.</text>
</comment>
<sequence length="63" mass="7142">MANKYCPICGEENKCMGGSGARGGCWCDKEVFPNEIFALVPEESIRKHCICKNCLDQYKEEHK</sequence>
<gene>
    <name evidence="1" type="ORF">P4447_18655</name>
</gene>
<name>A0ABU6NEJ9_9BACI</name>
<accession>A0ABU6NEJ9</accession>
<evidence type="ECO:0000313" key="1">
    <source>
        <dbReference type="EMBL" id="MED3564439.1"/>
    </source>
</evidence>
<evidence type="ECO:0000313" key="2">
    <source>
        <dbReference type="Proteomes" id="UP001330749"/>
    </source>
</evidence>
<proteinExistence type="predicted"/>
<dbReference type="Pfam" id="PF14375">
    <property type="entry name" value="Cys_rich_CWC"/>
    <property type="match status" value="1"/>
</dbReference>
<reference evidence="1 2" key="1">
    <citation type="submission" date="2023-03" db="EMBL/GenBank/DDBJ databases">
        <title>Bacillus Genome Sequencing.</title>
        <authorList>
            <person name="Dunlap C."/>
        </authorList>
    </citation>
    <scope>NUCLEOTIDE SEQUENCE [LARGE SCALE GENOMIC DNA]</scope>
    <source>
        <strain evidence="1 2">B-14544</strain>
    </source>
</reference>
<keyword evidence="2" id="KW-1185">Reference proteome</keyword>